<feature type="transmembrane region" description="Helical" evidence="6">
    <location>
        <begin position="138"/>
        <end position="158"/>
    </location>
</feature>
<evidence type="ECO:0000256" key="5">
    <source>
        <dbReference type="SAM" id="MobiDB-lite"/>
    </source>
</evidence>
<dbReference type="HOGENOM" id="CLU_026939_1_0_1"/>
<reference evidence="8 9" key="1">
    <citation type="submission" date="2013-03" db="EMBL/GenBank/DDBJ databases">
        <title>The Genome Sequence of Phialophora europaea CBS 101466.</title>
        <authorList>
            <consortium name="The Broad Institute Genomics Platform"/>
            <person name="Cuomo C."/>
            <person name="de Hoog S."/>
            <person name="Gorbushina A."/>
            <person name="Walker B."/>
            <person name="Young S.K."/>
            <person name="Zeng Q."/>
            <person name="Gargeya S."/>
            <person name="Fitzgerald M."/>
            <person name="Haas B."/>
            <person name="Abouelleil A."/>
            <person name="Allen A.W."/>
            <person name="Alvarado L."/>
            <person name="Arachchi H.M."/>
            <person name="Berlin A.M."/>
            <person name="Chapman S.B."/>
            <person name="Gainer-Dewar J."/>
            <person name="Goldberg J."/>
            <person name="Griggs A."/>
            <person name="Gujja S."/>
            <person name="Hansen M."/>
            <person name="Howarth C."/>
            <person name="Imamovic A."/>
            <person name="Ireland A."/>
            <person name="Larimer J."/>
            <person name="McCowan C."/>
            <person name="Murphy C."/>
            <person name="Pearson M."/>
            <person name="Poon T.W."/>
            <person name="Priest M."/>
            <person name="Roberts A."/>
            <person name="Saif S."/>
            <person name="Shea T."/>
            <person name="Sisk P."/>
            <person name="Sykes S."/>
            <person name="Wortman J."/>
            <person name="Nusbaum C."/>
            <person name="Birren B."/>
        </authorList>
    </citation>
    <scope>NUCLEOTIDE SEQUENCE [LARGE SCALE GENOMIC DNA]</scope>
    <source>
        <strain evidence="8 9">CBS 101466</strain>
    </source>
</reference>
<dbReference type="GO" id="GO:0016020">
    <property type="term" value="C:membrane"/>
    <property type="evidence" value="ECO:0007669"/>
    <property type="project" value="UniProtKB-SubCell"/>
</dbReference>
<dbReference type="Proteomes" id="UP000030752">
    <property type="component" value="Unassembled WGS sequence"/>
</dbReference>
<dbReference type="VEuPathDB" id="FungiDB:HMPREF1541_07855"/>
<feature type="domain" description="G-protein coupled receptors family 2 profile 2" evidence="7">
    <location>
        <begin position="59"/>
        <end position="235"/>
    </location>
</feature>
<dbReference type="PANTHER" id="PTHR42058">
    <property type="entry name" value="G_PROTEIN_RECEP_F2_4 DOMAIN-CONTAINING PROTEIN"/>
    <property type="match status" value="1"/>
</dbReference>
<dbReference type="InParanoid" id="W2RMF3"/>
<evidence type="ECO:0000256" key="2">
    <source>
        <dbReference type="ARBA" id="ARBA00022692"/>
    </source>
</evidence>
<dbReference type="EMBL" id="KB822724">
    <property type="protein sequence ID" value="ETN36868.1"/>
    <property type="molecule type" value="Genomic_DNA"/>
</dbReference>
<evidence type="ECO:0000256" key="6">
    <source>
        <dbReference type="SAM" id="Phobius"/>
    </source>
</evidence>
<evidence type="ECO:0000256" key="3">
    <source>
        <dbReference type="ARBA" id="ARBA00022989"/>
    </source>
</evidence>
<feature type="region of interest" description="Disordered" evidence="5">
    <location>
        <begin position="464"/>
        <end position="507"/>
    </location>
</feature>
<protein>
    <recommendedName>
        <fullName evidence="7">G-protein coupled receptors family 2 profile 2 domain-containing protein</fullName>
    </recommendedName>
</protein>
<dbReference type="GeneID" id="19975194"/>
<gene>
    <name evidence="8" type="ORF">HMPREF1541_07855</name>
</gene>
<accession>W2RMF3</accession>
<dbReference type="InterPro" id="IPR017981">
    <property type="entry name" value="GPCR_2-like_7TM"/>
</dbReference>
<keyword evidence="2 6" id="KW-0812">Transmembrane</keyword>
<dbReference type="OrthoDB" id="26203at2759"/>
<evidence type="ECO:0000256" key="4">
    <source>
        <dbReference type="ARBA" id="ARBA00023136"/>
    </source>
</evidence>
<dbReference type="InterPro" id="IPR000832">
    <property type="entry name" value="GPCR_2_secretin-like"/>
</dbReference>
<evidence type="ECO:0000259" key="7">
    <source>
        <dbReference type="PROSITE" id="PS50261"/>
    </source>
</evidence>
<evidence type="ECO:0000313" key="8">
    <source>
        <dbReference type="EMBL" id="ETN36868.1"/>
    </source>
</evidence>
<sequence length="507" mass="56431">MANRNEHQGLCPPPFLQESTFPETGGFLPGRFCQPIPQLLNLTCCLPCPLTDLLYSEGFEERTEIANWVNVGALIVSVFLLLSFAVLDTKWTHRHYLSICLTISVVFIELAFIIPLAANPDQCFNEITPNFMKSSGVCALSGALLLFGGWGAVIWVFLRALSLHLQICWEVIPGNKFFLSSLVVGWLIPTIALAIVLAVTGVSFRFGNVCHVNHKLALQDFWGPLLAFAAIGMVLQFITLGYCVHVYVKSLMDDKSSTTGTSSNMQSYSGSIATRTAKQTFRRVKRVVELQWRGACIVLLIIGEVVFFSVVFVSMDNAFQLSDDLIRKATPWLTCLVDPEQTKDDCLPLVSGMTQPEGVVLAVLICLGMSGFWCALFFGRWSMVLGWMDLFQRKLLRKNEFVSADARRNDPRTYEMLGGTPQPLNLNPPDRSYQSPISPDSQQWDDPDKAGYYGGVRTYVTPAASYSVPRPPSSGMNKDWDPRMTWAKSHPVSPPQGYPRPKDFGNN</sequence>
<feature type="transmembrane region" description="Helical" evidence="6">
    <location>
        <begin position="178"/>
        <end position="201"/>
    </location>
</feature>
<dbReference type="PROSITE" id="PS50261">
    <property type="entry name" value="G_PROTEIN_RECEP_F2_4"/>
    <property type="match status" value="1"/>
</dbReference>
<dbReference type="Pfam" id="PF00002">
    <property type="entry name" value="7tm_2"/>
    <property type="match status" value="1"/>
</dbReference>
<feature type="compositionally biased region" description="Polar residues" evidence="5">
    <location>
        <begin position="432"/>
        <end position="444"/>
    </location>
</feature>
<keyword evidence="9" id="KW-1185">Reference proteome</keyword>
<dbReference type="GO" id="GO:0007166">
    <property type="term" value="P:cell surface receptor signaling pathway"/>
    <property type="evidence" value="ECO:0007669"/>
    <property type="project" value="InterPro"/>
</dbReference>
<dbReference type="AlphaFoldDB" id="W2RMF3"/>
<dbReference type="eggNOG" id="ENOG502RY0W">
    <property type="taxonomic scope" value="Eukaryota"/>
</dbReference>
<dbReference type="GO" id="GO:0004930">
    <property type="term" value="F:G protein-coupled receptor activity"/>
    <property type="evidence" value="ECO:0007669"/>
    <property type="project" value="InterPro"/>
</dbReference>
<feature type="transmembrane region" description="Helical" evidence="6">
    <location>
        <begin position="65"/>
        <end position="87"/>
    </location>
</feature>
<dbReference type="InterPro" id="IPR053247">
    <property type="entry name" value="GPCR_GPR1/git3-like"/>
</dbReference>
<feature type="transmembrane region" description="Helical" evidence="6">
    <location>
        <begin position="99"/>
        <end position="118"/>
    </location>
</feature>
<feature type="transmembrane region" description="Helical" evidence="6">
    <location>
        <begin position="292"/>
        <end position="315"/>
    </location>
</feature>
<feature type="transmembrane region" description="Helical" evidence="6">
    <location>
        <begin position="358"/>
        <end position="378"/>
    </location>
</feature>
<name>W2RMF3_CYPE1</name>
<dbReference type="STRING" id="1220924.W2RMF3"/>
<organism evidence="8 9">
    <name type="scientific">Cyphellophora europaea (strain CBS 101466)</name>
    <name type="common">Phialophora europaea</name>
    <dbReference type="NCBI Taxonomy" id="1220924"/>
    <lineage>
        <taxon>Eukaryota</taxon>
        <taxon>Fungi</taxon>
        <taxon>Dikarya</taxon>
        <taxon>Ascomycota</taxon>
        <taxon>Pezizomycotina</taxon>
        <taxon>Eurotiomycetes</taxon>
        <taxon>Chaetothyriomycetidae</taxon>
        <taxon>Chaetothyriales</taxon>
        <taxon>Cyphellophoraceae</taxon>
        <taxon>Cyphellophora</taxon>
    </lineage>
</organism>
<evidence type="ECO:0000313" key="9">
    <source>
        <dbReference type="Proteomes" id="UP000030752"/>
    </source>
</evidence>
<proteinExistence type="predicted"/>
<comment type="subcellular location">
    <subcellularLocation>
        <location evidence="1">Membrane</location>
        <topology evidence="1">Multi-pass membrane protein</topology>
    </subcellularLocation>
</comment>
<dbReference type="PANTHER" id="PTHR42058:SF1">
    <property type="entry name" value="G-PROTEIN COUPLED RECEPTORS FAMILY 2 PROFILE 2 DOMAIN-CONTAINING PROTEIN"/>
    <property type="match status" value="1"/>
</dbReference>
<feature type="transmembrane region" description="Helical" evidence="6">
    <location>
        <begin position="221"/>
        <end position="248"/>
    </location>
</feature>
<keyword evidence="4 6" id="KW-0472">Membrane</keyword>
<dbReference type="RefSeq" id="XP_008720400.1">
    <property type="nucleotide sequence ID" value="XM_008722178.1"/>
</dbReference>
<dbReference type="Gene3D" id="1.20.1070.10">
    <property type="entry name" value="Rhodopsin 7-helix transmembrane proteins"/>
    <property type="match status" value="1"/>
</dbReference>
<keyword evidence="3 6" id="KW-1133">Transmembrane helix</keyword>
<feature type="region of interest" description="Disordered" evidence="5">
    <location>
        <begin position="412"/>
        <end position="451"/>
    </location>
</feature>
<evidence type="ECO:0000256" key="1">
    <source>
        <dbReference type="ARBA" id="ARBA00004141"/>
    </source>
</evidence>